<dbReference type="Proteomes" id="UP000183760">
    <property type="component" value="Unassembled WGS sequence"/>
</dbReference>
<dbReference type="InterPro" id="IPR050455">
    <property type="entry name" value="Tpx_Peroxidase_subfamily"/>
</dbReference>
<dbReference type="InterPro" id="IPR002065">
    <property type="entry name" value="TPX"/>
</dbReference>
<gene>
    <name evidence="3" type="primary">tpx</name>
    <name evidence="3" type="ORF">MFU01_21580</name>
    <name evidence="4" type="ORF">SAMN05443572_104254</name>
</gene>
<organism evidence="3 6">
    <name type="scientific">Myxococcus fulvus</name>
    <dbReference type="NCBI Taxonomy" id="33"/>
    <lineage>
        <taxon>Bacteria</taxon>
        <taxon>Pseudomonadati</taxon>
        <taxon>Myxococcota</taxon>
        <taxon>Myxococcia</taxon>
        <taxon>Myxococcales</taxon>
        <taxon>Cystobacterineae</taxon>
        <taxon>Myxococcaceae</taxon>
        <taxon>Myxococcus</taxon>
    </lineage>
</organism>
<proteinExistence type="predicted"/>
<evidence type="ECO:0000313" key="5">
    <source>
        <dbReference type="Proteomes" id="UP000183760"/>
    </source>
</evidence>
<protein>
    <submittedName>
        <fullName evidence="3">Putative thiol peroxidase</fullName>
    </submittedName>
    <submittedName>
        <fullName evidence="4">Thiol peroxidase (Atypical 2-Cys peroxiredoxin)</fullName>
    </submittedName>
</protein>
<dbReference type="RefSeq" id="WP_046716334.1">
    <property type="nucleotide sequence ID" value="NZ_BJXR01000020.1"/>
</dbReference>
<dbReference type="EMBL" id="BJXR01000020">
    <property type="protein sequence ID" value="GEN07121.1"/>
    <property type="molecule type" value="Genomic_DNA"/>
</dbReference>
<sequence length="172" mass="19428">MAEFKDQVTYRGKPVTLEGDGQVQVGDLAPDFTVYKGFYESHRLSELKGQVVVLSVAPSVDTKVCAIQLRMFNQQATKLGPDVKVWYLSLDLPFALNRFTAAEGIQNVAVLSDYKDREFARKYGLYMKELGLLARSTFVVDREGRVVFREVVPEMMHEPDYDAALEAVRKAL</sequence>
<dbReference type="PANTHER" id="PTHR43110:SF1">
    <property type="entry name" value="THIOL PEROXIDASE"/>
    <property type="match status" value="1"/>
</dbReference>
<reference evidence="3 6" key="2">
    <citation type="submission" date="2019-07" db="EMBL/GenBank/DDBJ databases">
        <title>Whole genome shotgun sequence of Myxococcus fulvus NBRC 100333.</title>
        <authorList>
            <person name="Hosoyama A."/>
            <person name="Uohara A."/>
            <person name="Ohji S."/>
            <person name="Ichikawa N."/>
        </authorList>
    </citation>
    <scope>NUCLEOTIDE SEQUENCE [LARGE SCALE GENOMIC DNA]</scope>
    <source>
        <strain evidence="3 6">NBRC 100333</strain>
    </source>
</reference>
<dbReference type="STRING" id="1334629.MFUL124B02_37705"/>
<evidence type="ECO:0000313" key="6">
    <source>
        <dbReference type="Proteomes" id="UP000321514"/>
    </source>
</evidence>
<feature type="domain" description="Thioredoxin" evidence="2">
    <location>
        <begin position="23"/>
        <end position="172"/>
    </location>
</feature>
<dbReference type="Pfam" id="PF00578">
    <property type="entry name" value="AhpC-TSA"/>
    <property type="match status" value="1"/>
</dbReference>
<dbReference type="AlphaFoldDB" id="A0A511SZ07"/>
<dbReference type="PANTHER" id="PTHR43110">
    <property type="entry name" value="THIOL PEROXIDASE"/>
    <property type="match status" value="1"/>
</dbReference>
<dbReference type="SUPFAM" id="SSF52833">
    <property type="entry name" value="Thioredoxin-like"/>
    <property type="match status" value="1"/>
</dbReference>
<dbReference type="InterPro" id="IPR036249">
    <property type="entry name" value="Thioredoxin-like_sf"/>
</dbReference>
<dbReference type="InterPro" id="IPR013766">
    <property type="entry name" value="Thioredoxin_domain"/>
</dbReference>
<dbReference type="CDD" id="cd03014">
    <property type="entry name" value="PRX_Atyp2cys"/>
    <property type="match status" value="1"/>
</dbReference>
<dbReference type="PROSITE" id="PS51352">
    <property type="entry name" value="THIOREDOXIN_2"/>
    <property type="match status" value="1"/>
</dbReference>
<dbReference type="EMBL" id="FOIB01000004">
    <property type="protein sequence ID" value="SET99540.1"/>
    <property type="molecule type" value="Genomic_DNA"/>
</dbReference>
<keyword evidence="5" id="KW-1185">Reference proteome</keyword>
<dbReference type="Gene3D" id="3.40.30.10">
    <property type="entry name" value="Glutaredoxin"/>
    <property type="match status" value="1"/>
</dbReference>
<dbReference type="Proteomes" id="UP000321514">
    <property type="component" value="Unassembled WGS sequence"/>
</dbReference>
<evidence type="ECO:0000259" key="2">
    <source>
        <dbReference type="PROSITE" id="PS51352"/>
    </source>
</evidence>
<keyword evidence="3" id="KW-0560">Oxidoreductase</keyword>
<comment type="caution">
    <text evidence="3">The sequence shown here is derived from an EMBL/GenBank/DDBJ whole genome shotgun (WGS) entry which is preliminary data.</text>
</comment>
<evidence type="ECO:0000256" key="1">
    <source>
        <dbReference type="ARBA" id="ARBA00023284"/>
    </source>
</evidence>
<dbReference type="GO" id="GO:0008379">
    <property type="term" value="F:thioredoxin peroxidase activity"/>
    <property type="evidence" value="ECO:0007669"/>
    <property type="project" value="InterPro"/>
</dbReference>
<dbReference type="OrthoDB" id="9781543at2"/>
<dbReference type="InterPro" id="IPR000866">
    <property type="entry name" value="AhpC/TSA"/>
</dbReference>
<accession>A0A511SZ07</accession>
<keyword evidence="1" id="KW-0676">Redox-active center</keyword>
<evidence type="ECO:0000313" key="4">
    <source>
        <dbReference type="EMBL" id="SET99540.1"/>
    </source>
</evidence>
<evidence type="ECO:0000313" key="3">
    <source>
        <dbReference type="EMBL" id="GEN07121.1"/>
    </source>
</evidence>
<keyword evidence="3" id="KW-0575">Peroxidase</keyword>
<name>A0A511SZ07_MYXFU</name>
<reference evidence="4 5" key="1">
    <citation type="submission" date="2016-10" db="EMBL/GenBank/DDBJ databases">
        <authorList>
            <person name="Varghese N."/>
            <person name="Submissions S."/>
        </authorList>
    </citation>
    <scope>NUCLEOTIDE SEQUENCE [LARGE SCALE GENOMIC DNA]</scope>
    <source>
        <strain evidence="4 5">DSM 16525</strain>
    </source>
</reference>
<dbReference type="NCBIfam" id="NF001808">
    <property type="entry name" value="PRK00522.1"/>
    <property type="match status" value="1"/>
</dbReference>